<name>A0AAV2LQH2_KNICA</name>
<keyword evidence="4" id="KW-1185">Reference proteome</keyword>
<evidence type="ECO:0000313" key="4">
    <source>
        <dbReference type="Proteomes" id="UP001497482"/>
    </source>
</evidence>
<dbReference type="AlphaFoldDB" id="A0AAV2LQH2"/>
<dbReference type="Gene3D" id="2.20.100.10">
    <property type="entry name" value="Thrombospondin type-1 (TSP1) repeat"/>
    <property type="match status" value="2"/>
</dbReference>
<dbReference type="GO" id="GO:0005576">
    <property type="term" value="C:extracellular region"/>
    <property type="evidence" value="ECO:0007669"/>
    <property type="project" value="UniProtKB-SubCell"/>
</dbReference>
<dbReference type="InterPro" id="IPR050439">
    <property type="entry name" value="ADAMTS_ADAMTS-like"/>
</dbReference>
<dbReference type="Proteomes" id="UP001497482">
    <property type="component" value="Chromosome 4"/>
</dbReference>
<evidence type="ECO:0000313" key="3">
    <source>
        <dbReference type="EMBL" id="CAL1602779.1"/>
    </source>
</evidence>
<accession>A0AAV2LQH2</accession>
<dbReference type="EMBL" id="OZ035826">
    <property type="protein sequence ID" value="CAL1602779.1"/>
    <property type="molecule type" value="Genomic_DNA"/>
</dbReference>
<dbReference type="SMART" id="SM00209">
    <property type="entry name" value="TSP1"/>
    <property type="match status" value="2"/>
</dbReference>
<reference evidence="3 4" key="1">
    <citation type="submission" date="2024-04" db="EMBL/GenBank/DDBJ databases">
        <authorList>
            <person name="Waldvogel A.-M."/>
            <person name="Schoenle A."/>
        </authorList>
    </citation>
    <scope>NUCLEOTIDE SEQUENCE [LARGE SCALE GENOMIC DNA]</scope>
</reference>
<gene>
    <name evidence="3" type="ORF">KC01_LOCUS30524</name>
</gene>
<dbReference type="Pfam" id="PF19030">
    <property type="entry name" value="TSP1_ADAMTS"/>
    <property type="match status" value="2"/>
</dbReference>
<keyword evidence="2" id="KW-0964">Secreted</keyword>
<sequence length="154" mass="16624">MQGREQQCSSSCGSGVQKRELRCSERDTRGGFTELPSRRCRHTAKPLNLDLQQLCNPGACPEPAHISPGRGPSTMVSGWFSSPWQQCSVSCGGGVQTRGVQCLRQGRPTAGCLLHQRPVTSRACNTHFCPAARPVPAHRPPWVTAAAPPRKGKP</sequence>
<dbReference type="PROSITE" id="PS50092">
    <property type="entry name" value="TSP1"/>
    <property type="match status" value="2"/>
</dbReference>
<evidence type="ECO:0000256" key="2">
    <source>
        <dbReference type="ARBA" id="ARBA00022525"/>
    </source>
</evidence>
<dbReference type="InterPro" id="IPR036383">
    <property type="entry name" value="TSP1_rpt_sf"/>
</dbReference>
<dbReference type="SUPFAM" id="SSF82895">
    <property type="entry name" value="TSP-1 type 1 repeat"/>
    <property type="match status" value="1"/>
</dbReference>
<protein>
    <submittedName>
        <fullName evidence="3">Uncharacterized protein</fullName>
    </submittedName>
</protein>
<dbReference type="PANTHER" id="PTHR13723">
    <property type="entry name" value="ADAMTS A DISINTEGRIN AND METALLOPROTEASE WITH THROMBOSPONDIN MOTIFS PROTEASE"/>
    <property type="match status" value="1"/>
</dbReference>
<proteinExistence type="predicted"/>
<evidence type="ECO:0000256" key="1">
    <source>
        <dbReference type="ARBA" id="ARBA00004613"/>
    </source>
</evidence>
<organism evidence="3 4">
    <name type="scientific">Knipowitschia caucasica</name>
    <name type="common">Caucasian dwarf goby</name>
    <name type="synonym">Pomatoschistus caucasicus</name>
    <dbReference type="NCBI Taxonomy" id="637954"/>
    <lineage>
        <taxon>Eukaryota</taxon>
        <taxon>Metazoa</taxon>
        <taxon>Chordata</taxon>
        <taxon>Craniata</taxon>
        <taxon>Vertebrata</taxon>
        <taxon>Euteleostomi</taxon>
        <taxon>Actinopterygii</taxon>
        <taxon>Neopterygii</taxon>
        <taxon>Teleostei</taxon>
        <taxon>Neoteleostei</taxon>
        <taxon>Acanthomorphata</taxon>
        <taxon>Gobiaria</taxon>
        <taxon>Gobiiformes</taxon>
        <taxon>Gobioidei</taxon>
        <taxon>Gobiidae</taxon>
        <taxon>Gobiinae</taxon>
        <taxon>Knipowitschia</taxon>
    </lineage>
</organism>
<dbReference type="InterPro" id="IPR000884">
    <property type="entry name" value="TSP1_rpt"/>
</dbReference>
<comment type="subcellular location">
    <subcellularLocation>
        <location evidence="1">Secreted</location>
    </subcellularLocation>
</comment>